<organism evidence="1 2">
    <name type="scientific">Cyclobacterium plantarum</name>
    <dbReference type="NCBI Taxonomy" id="2716263"/>
    <lineage>
        <taxon>Bacteria</taxon>
        <taxon>Pseudomonadati</taxon>
        <taxon>Bacteroidota</taxon>
        <taxon>Cytophagia</taxon>
        <taxon>Cytophagales</taxon>
        <taxon>Cyclobacteriaceae</taxon>
        <taxon>Cyclobacterium</taxon>
    </lineage>
</organism>
<name>A0ABX0HI29_9BACT</name>
<gene>
    <name evidence="1" type="ORF">G9Q97_23655</name>
</gene>
<proteinExistence type="predicted"/>
<evidence type="ECO:0000313" key="2">
    <source>
        <dbReference type="Proteomes" id="UP000649799"/>
    </source>
</evidence>
<evidence type="ECO:0000313" key="1">
    <source>
        <dbReference type="EMBL" id="NHE59812.1"/>
    </source>
</evidence>
<reference evidence="1 2" key="1">
    <citation type="submission" date="2020-03" db="EMBL/GenBank/DDBJ databases">
        <title>Cyclobacterium plantarum sp. nov., a marine bacterium isolated from a coastal-marine wetland.</title>
        <authorList>
            <person name="Sanchez-Porro C."/>
            <person name="Ventosa A."/>
            <person name="Amoozegar M."/>
        </authorList>
    </citation>
    <scope>NUCLEOTIDE SEQUENCE [LARGE SCALE GENOMIC DNA]</scope>
    <source>
        <strain evidence="1 2">GBPx2</strain>
    </source>
</reference>
<protein>
    <submittedName>
        <fullName evidence="1">Uncharacterized protein</fullName>
    </submittedName>
</protein>
<sequence>MVKIVKPFVGVCLAILMVFQAYFSGSAISIHLAEFSNTVSYEPAYDDFSGPIALTNEGLQTQSQLPKNIFDGGDLLVSPLPQILIHFGRSIQSSFSNARTVIIKFGIREALFPSHYFW</sequence>
<accession>A0ABX0HI29</accession>
<dbReference type="EMBL" id="JAANYN010000017">
    <property type="protein sequence ID" value="NHE59812.1"/>
    <property type="molecule type" value="Genomic_DNA"/>
</dbReference>
<comment type="caution">
    <text evidence="1">The sequence shown here is derived from an EMBL/GenBank/DDBJ whole genome shotgun (WGS) entry which is preliminary data.</text>
</comment>
<dbReference type="Proteomes" id="UP000649799">
    <property type="component" value="Unassembled WGS sequence"/>
</dbReference>
<dbReference type="RefSeq" id="WP_166151574.1">
    <property type="nucleotide sequence ID" value="NZ_JAANYN010000017.1"/>
</dbReference>
<keyword evidence="2" id="KW-1185">Reference proteome</keyword>